<dbReference type="Pfam" id="PF03358">
    <property type="entry name" value="FMN_red"/>
    <property type="match status" value="1"/>
</dbReference>
<dbReference type="GO" id="GO:0010181">
    <property type="term" value="F:FMN binding"/>
    <property type="evidence" value="ECO:0007669"/>
    <property type="project" value="TreeGrafter"/>
</dbReference>
<evidence type="ECO:0000259" key="1">
    <source>
        <dbReference type="Pfam" id="PF03358"/>
    </source>
</evidence>
<proteinExistence type="predicted"/>
<dbReference type="InterPro" id="IPR029039">
    <property type="entry name" value="Flavoprotein-like_sf"/>
</dbReference>
<dbReference type="EMBL" id="RQGM01000037">
    <property type="protein sequence ID" value="TGL84667.1"/>
    <property type="molecule type" value="Genomic_DNA"/>
</dbReference>
<dbReference type="PANTHER" id="PTHR30543:SF21">
    <property type="entry name" value="NAD(P)H-DEPENDENT FMN REDUCTASE LOT6"/>
    <property type="match status" value="1"/>
</dbReference>
<evidence type="ECO:0000313" key="3">
    <source>
        <dbReference type="Proteomes" id="UP000297613"/>
    </source>
</evidence>
<protein>
    <submittedName>
        <fullName evidence="2">NAD(P)H-dependent oxidoreductase</fullName>
    </submittedName>
</protein>
<dbReference type="InterPro" id="IPR050712">
    <property type="entry name" value="NAD(P)H-dep_reductase"/>
</dbReference>
<dbReference type="GO" id="GO:0016491">
    <property type="term" value="F:oxidoreductase activity"/>
    <property type="evidence" value="ECO:0007669"/>
    <property type="project" value="InterPro"/>
</dbReference>
<dbReference type="SUPFAM" id="SSF52218">
    <property type="entry name" value="Flavoproteins"/>
    <property type="match status" value="1"/>
</dbReference>
<dbReference type="InterPro" id="IPR005025">
    <property type="entry name" value="FMN_Rdtase-like_dom"/>
</dbReference>
<dbReference type="PANTHER" id="PTHR30543">
    <property type="entry name" value="CHROMATE REDUCTASE"/>
    <property type="match status" value="1"/>
</dbReference>
<organism evidence="2 3">
    <name type="scientific">Leptospira yasudae</name>
    <dbReference type="NCBI Taxonomy" id="2202201"/>
    <lineage>
        <taxon>Bacteria</taxon>
        <taxon>Pseudomonadati</taxon>
        <taxon>Spirochaetota</taxon>
        <taxon>Spirochaetia</taxon>
        <taxon>Leptospirales</taxon>
        <taxon>Leptospiraceae</taxon>
        <taxon>Leptospira</taxon>
    </lineage>
</organism>
<comment type="caution">
    <text evidence="2">The sequence shown here is derived from an EMBL/GenBank/DDBJ whole genome shotgun (WGS) entry which is preliminary data.</text>
</comment>
<evidence type="ECO:0000313" key="2">
    <source>
        <dbReference type="EMBL" id="TGL84667.1"/>
    </source>
</evidence>
<accession>A0A6N4QXD7</accession>
<name>A0A6N4QXD7_9LEPT</name>
<sequence>MKILSISGSLRSQATSSSLLRAIAKVAPADMEFITYTELDDLPFFSPERDGENSPEVVLRYREALKNADGVLICTPEYAHGIPGVLKNSLDWVVGSGEYVNKPVMALSSSPAYTGGEKAHASLLTTLKVMNTHIVEKASFPIPLARRKVNENDELIGEDTIETFRAAFQEFANAIVESKASVTDNV</sequence>
<gene>
    <name evidence="2" type="ORF">EHQ83_10575</name>
</gene>
<dbReference type="RefSeq" id="WP_135569020.1">
    <property type="nucleotide sequence ID" value="NZ_RQGK01000052.1"/>
</dbReference>
<dbReference type="Gene3D" id="3.40.50.360">
    <property type="match status" value="1"/>
</dbReference>
<reference evidence="2 3" key="1">
    <citation type="journal article" date="2019" name="PLoS Negl. Trop. Dis.">
        <title>Revisiting the worldwide diversity of Leptospira species in the environment.</title>
        <authorList>
            <person name="Vincent A.T."/>
            <person name="Schiettekatte O."/>
            <person name="Bourhy P."/>
            <person name="Veyrier F.J."/>
            <person name="Picardeau M."/>
        </authorList>
    </citation>
    <scope>NUCLEOTIDE SEQUENCE [LARGE SCALE GENOMIC DNA]</scope>
    <source>
        <strain evidence="2 3">201702445</strain>
    </source>
</reference>
<dbReference type="AlphaFoldDB" id="A0A6N4QXD7"/>
<feature type="domain" description="NADPH-dependent FMN reductase-like" evidence="1">
    <location>
        <begin position="1"/>
        <end position="143"/>
    </location>
</feature>
<dbReference type="Proteomes" id="UP000297613">
    <property type="component" value="Unassembled WGS sequence"/>
</dbReference>
<dbReference type="GO" id="GO:0005829">
    <property type="term" value="C:cytosol"/>
    <property type="evidence" value="ECO:0007669"/>
    <property type="project" value="TreeGrafter"/>
</dbReference>